<dbReference type="Proteomes" id="UP000191691">
    <property type="component" value="Unassembled WGS sequence"/>
</dbReference>
<organism evidence="2 3">
    <name type="scientific">Penicillium nalgiovense</name>
    <dbReference type="NCBI Taxonomy" id="60175"/>
    <lineage>
        <taxon>Eukaryota</taxon>
        <taxon>Fungi</taxon>
        <taxon>Dikarya</taxon>
        <taxon>Ascomycota</taxon>
        <taxon>Pezizomycotina</taxon>
        <taxon>Eurotiomycetes</taxon>
        <taxon>Eurotiomycetidae</taxon>
        <taxon>Eurotiales</taxon>
        <taxon>Aspergillaceae</taxon>
        <taxon>Penicillium</taxon>
    </lineage>
</organism>
<evidence type="ECO:0000313" key="2">
    <source>
        <dbReference type="EMBL" id="OQE69398.1"/>
    </source>
</evidence>
<evidence type="ECO:0000256" key="1">
    <source>
        <dbReference type="SAM" id="MobiDB-lite"/>
    </source>
</evidence>
<gene>
    <name evidence="2" type="ORF">PENNAL_c0136G03076</name>
</gene>
<evidence type="ECO:0000313" key="3">
    <source>
        <dbReference type="Proteomes" id="UP000191691"/>
    </source>
</evidence>
<accession>A0A1V6X2T1</accession>
<sequence length="77" mass="8376">MSPSQQPSELIYCTASVCVFPRDSANIRVAVNIDIAPEVPEDTAPPLVLCTKPLPTHDSWPRRIKPSSKESDEEGTG</sequence>
<comment type="caution">
    <text evidence="2">The sequence shown here is derived from an EMBL/GenBank/DDBJ whole genome shotgun (WGS) entry which is preliminary data.</text>
</comment>
<reference evidence="3" key="1">
    <citation type="journal article" date="2017" name="Nat. Microbiol.">
        <title>Global analysis of biosynthetic gene clusters reveals vast potential of secondary metabolite production in Penicillium species.</title>
        <authorList>
            <person name="Nielsen J.C."/>
            <person name="Grijseels S."/>
            <person name="Prigent S."/>
            <person name="Ji B."/>
            <person name="Dainat J."/>
            <person name="Nielsen K.F."/>
            <person name="Frisvad J.C."/>
            <person name="Workman M."/>
            <person name="Nielsen J."/>
        </authorList>
    </citation>
    <scope>NUCLEOTIDE SEQUENCE [LARGE SCALE GENOMIC DNA]</scope>
    <source>
        <strain evidence="3">IBT 13039</strain>
    </source>
</reference>
<protein>
    <submittedName>
        <fullName evidence="2">Uncharacterized protein</fullName>
    </submittedName>
</protein>
<dbReference type="EMBL" id="MOOB01000136">
    <property type="protein sequence ID" value="OQE69398.1"/>
    <property type="molecule type" value="Genomic_DNA"/>
</dbReference>
<dbReference type="AlphaFoldDB" id="A0A1V6X2T1"/>
<keyword evidence="3" id="KW-1185">Reference proteome</keyword>
<proteinExistence type="predicted"/>
<feature type="region of interest" description="Disordered" evidence="1">
    <location>
        <begin position="51"/>
        <end position="77"/>
    </location>
</feature>
<name>A0A1V6X2T1_PENNA</name>